<dbReference type="CDD" id="cd06267">
    <property type="entry name" value="PBP1_LacI_sugar_binding-like"/>
    <property type="match status" value="1"/>
</dbReference>
<keyword evidence="6" id="KW-1185">Reference proteome</keyword>
<dbReference type="PROSITE" id="PS00356">
    <property type="entry name" value="HTH_LACI_1"/>
    <property type="match status" value="1"/>
</dbReference>
<dbReference type="Pfam" id="PF13377">
    <property type="entry name" value="Peripla_BP_3"/>
    <property type="match status" value="1"/>
</dbReference>
<evidence type="ECO:0000313" key="6">
    <source>
        <dbReference type="Proteomes" id="UP000321234"/>
    </source>
</evidence>
<evidence type="ECO:0000256" key="1">
    <source>
        <dbReference type="ARBA" id="ARBA00023015"/>
    </source>
</evidence>
<dbReference type="SMART" id="SM00354">
    <property type="entry name" value="HTH_LACI"/>
    <property type="match status" value="1"/>
</dbReference>
<dbReference type="InterPro" id="IPR010982">
    <property type="entry name" value="Lambda_DNA-bd_dom_sf"/>
</dbReference>
<dbReference type="SUPFAM" id="SSF47413">
    <property type="entry name" value="lambda repressor-like DNA-binding domains"/>
    <property type="match status" value="1"/>
</dbReference>
<dbReference type="Proteomes" id="UP000321234">
    <property type="component" value="Unassembled WGS sequence"/>
</dbReference>
<dbReference type="AlphaFoldDB" id="A0A5C8ZDE1"/>
<feature type="domain" description="HTH lacI-type" evidence="4">
    <location>
        <begin position="10"/>
        <end position="65"/>
    </location>
</feature>
<dbReference type="GO" id="GO:0003700">
    <property type="term" value="F:DNA-binding transcription factor activity"/>
    <property type="evidence" value="ECO:0007669"/>
    <property type="project" value="TreeGrafter"/>
</dbReference>
<dbReference type="Gene3D" id="3.40.50.2300">
    <property type="match status" value="2"/>
</dbReference>
<dbReference type="Pfam" id="PF00356">
    <property type="entry name" value="LacI"/>
    <property type="match status" value="1"/>
</dbReference>
<evidence type="ECO:0000313" key="5">
    <source>
        <dbReference type="EMBL" id="TXR55504.1"/>
    </source>
</evidence>
<dbReference type="InterPro" id="IPR028082">
    <property type="entry name" value="Peripla_BP_I"/>
</dbReference>
<dbReference type="InterPro" id="IPR046335">
    <property type="entry name" value="LacI/GalR-like_sensor"/>
</dbReference>
<dbReference type="PROSITE" id="PS50932">
    <property type="entry name" value="HTH_LACI_2"/>
    <property type="match status" value="1"/>
</dbReference>
<dbReference type="EMBL" id="VKAC01000008">
    <property type="protein sequence ID" value="TXR55504.1"/>
    <property type="molecule type" value="Genomic_DNA"/>
</dbReference>
<dbReference type="PANTHER" id="PTHR30146">
    <property type="entry name" value="LACI-RELATED TRANSCRIPTIONAL REPRESSOR"/>
    <property type="match status" value="1"/>
</dbReference>
<dbReference type="Gene3D" id="1.10.260.40">
    <property type="entry name" value="lambda repressor-like DNA-binding domains"/>
    <property type="match status" value="1"/>
</dbReference>
<dbReference type="PANTHER" id="PTHR30146:SF153">
    <property type="entry name" value="LACTOSE OPERON REPRESSOR"/>
    <property type="match status" value="1"/>
</dbReference>
<comment type="caution">
    <text evidence="5">The sequence shown here is derived from an EMBL/GenBank/DDBJ whole genome shotgun (WGS) entry which is preliminary data.</text>
</comment>
<accession>A0A5C8ZDE1</accession>
<protein>
    <submittedName>
        <fullName evidence="5">LacI family transcriptional regulator</fullName>
    </submittedName>
</protein>
<dbReference type="OrthoDB" id="3226810at2"/>
<evidence type="ECO:0000256" key="2">
    <source>
        <dbReference type="ARBA" id="ARBA00023125"/>
    </source>
</evidence>
<keyword evidence="3" id="KW-0804">Transcription</keyword>
<dbReference type="CDD" id="cd01392">
    <property type="entry name" value="HTH_LacI"/>
    <property type="match status" value="1"/>
</dbReference>
<keyword evidence="2" id="KW-0238">DNA-binding</keyword>
<sequence length="346" mass="36237">MARRTETSAATLTDVARHAGVSLATASRALNGSSRVVRPDLAARVQESARVLEYRADPSAQAMARGRTTVVGLLVTTISDPYFSSIAAGVMQAAEERGLVVTLAATGGDPARELEHVTALRAQRATAIIIAGSRHSTGDGAADPLAAALTGFRDSGGRVAVVSQQRLPASTLVVDNRDGAHRLAAELGGLGYRRFGVLAGPPGLLTSEDRLDGFRAGLESVGLPLTSERVLHVPFTRDGGHAGALEVVERGWDVDCLFAVNDVMAVGAMAALRERGVTVPDRMAVAGFDDIETLRDVTPALTTVRLPLEQIGRDAVDLALTAADDGDVRVERVRGEVVLRGSTPER</sequence>
<reference evidence="5 6" key="1">
    <citation type="submission" date="2019-07" db="EMBL/GenBank/DDBJ databases">
        <title>Quadrisphaera sp. strain DD2A genome sequencing and assembly.</title>
        <authorList>
            <person name="Kim I."/>
        </authorList>
    </citation>
    <scope>NUCLEOTIDE SEQUENCE [LARGE SCALE GENOMIC DNA]</scope>
    <source>
        <strain evidence="5 6">DD2A</strain>
    </source>
</reference>
<name>A0A5C8ZDE1_9ACTN</name>
<proteinExistence type="predicted"/>
<dbReference type="RefSeq" id="WP_147927080.1">
    <property type="nucleotide sequence ID" value="NZ_VKAC01000008.1"/>
</dbReference>
<dbReference type="SUPFAM" id="SSF53822">
    <property type="entry name" value="Periplasmic binding protein-like I"/>
    <property type="match status" value="1"/>
</dbReference>
<organism evidence="5 6">
    <name type="scientific">Quadrisphaera setariae</name>
    <dbReference type="NCBI Taxonomy" id="2593304"/>
    <lineage>
        <taxon>Bacteria</taxon>
        <taxon>Bacillati</taxon>
        <taxon>Actinomycetota</taxon>
        <taxon>Actinomycetes</taxon>
        <taxon>Kineosporiales</taxon>
        <taxon>Kineosporiaceae</taxon>
        <taxon>Quadrisphaera</taxon>
    </lineage>
</organism>
<keyword evidence="1" id="KW-0805">Transcription regulation</keyword>
<dbReference type="InterPro" id="IPR000843">
    <property type="entry name" value="HTH_LacI"/>
</dbReference>
<evidence type="ECO:0000256" key="3">
    <source>
        <dbReference type="ARBA" id="ARBA00023163"/>
    </source>
</evidence>
<gene>
    <name evidence="5" type="ORF">FMM08_14430</name>
</gene>
<dbReference type="GO" id="GO:0000976">
    <property type="term" value="F:transcription cis-regulatory region binding"/>
    <property type="evidence" value="ECO:0007669"/>
    <property type="project" value="TreeGrafter"/>
</dbReference>
<evidence type="ECO:0000259" key="4">
    <source>
        <dbReference type="PROSITE" id="PS50932"/>
    </source>
</evidence>